<evidence type="ECO:0000259" key="4">
    <source>
        <dbReference type="Pfam" id="PF13100"/>
    </source>
</evidence>
<reference evidence="5 6" key="1">
    <citation type="submission" date="2017-06" db="EMBL/GenBank/DDBJ databases">
        <authorList>
            <consortium name="Pathogen Informatics"/>
        </authorList>
    </citation>
    <scope>NUCLEOTIDE SEQUENCE [LARGE SCALE GENOMIC DNA]</scope>
    <source>
        <strain evidence="5 6">NCTC13490</strain>
    </source>
</reference>
<organism evidence="5 6">
    <name type="scientific">Chryseobacterium taklimakanense</name>
    <dbReference type="NCBI Taxonomy" id="536441"/>
    <lineage>
        <taxon>Bacteria</taxon>
        <taxon>Pseudomonadati</taxon>
        <taxon>Bacteroidota</taxon>
        <taxon>Flavobacteriia</taxon>
        <taxon>Flavobacteriales</taxon>
        <taxon>Weeksellaceae</taxon>
        <taxon>Chryseobacterium group</taxon>
        <taxon>Chryseobacterium</taxon>
    </lineage>
</organism>
<keyword evidence="2" id="KW-0732">Signal</keyword>
<dbReference type="EMBL" id="LT906465">
    <property type="protein sequence ID" value="SNV49068.1"/>
    <property type="molecule type" value="Genomic_DNA"/>
</dbReference>
<sequence length="579" mass="65852">MKNFFVLFLFAAAQMILAQIPTQPKDPLVKDPFFNAQQAANSQTGEKVQHIHSDKFGVEPGRYNGNPFFEGNVQFQHQGSTLTADVVILYRDQNFIKAIGNVKLQNADGSVITANEMEYDGNTERGIARGNVVLTDPKQTIKTQTLYYDRRTNKAYFNSGGTITSDNNTIYTNSATYNIATKSIDLSGSVKIDNPEYSVEGSHIVHNQNTNTSEFFGPTRITNKANPLNYVYTEKGTYNQNTKEVWLYRNSRIHYNNKILTGDKMYYNQFTGYGKAEGNVTLNDPREKRYIKGGFGEIWEKKDSAMITDKPYAVKILEKDSIYFSAQKILAYQKLDSAMQKKSYLRAFRKGRMFKSNAQARADSISFNETDGILHLDGNPILWSGEKQVTGDRIEAYFNTVNQTIDSLKVLGNAFAISKADSLNDKDEFNQVKGRVMTVYYENNEVKLAQALGNAQAITYADSQDEKTNEIDRIGVLVSTCGTLEAEFEERKIQIISCNIGAKSKLYPMSKISKENRFFTDFNWNTKDRLRKWQDIFVDSPNYPEEVYKSDDTLYDAAQKALEEERAKNQPKTPKRVRK</sequence>
<dbReference type="Gene3D" id="2.60.450.10">
    <property type="entry name" value="Lipopolysaccharide (LPS) transport protein A like domain"/>
    <property type="match status" value="3"/>
</dbReference>
<dbReference type="PANTHER" id="PTHR30189:SF1">
    <property type="entry name" value="LPS-ASSEMBLY PROTEIN LPTD"/>
    <property type="match status" value="1"/>
</dbReference>
<dbReference type="InterPro" id="IPR050218">
    <property type="entry name" value="LptD"/>
</dbReference>
<dbReference type="PANTHER" id="PTHR30189">
    <property type="entry name" value="LPS-ASSEMBLY PROTEIN"/>
    <property type="match status" value="1"/>
</dbReference>
<evidence type="ECO:0000313" key="6">
    <source>
        <dbReference type="Proteomes" id="UP000215196"/>
    </source>
</evidence>
<keyword evidence="6" id="KW-1185">Reference proteome</keyword>
<feature type="chain" id="PRO_5013009302" evidence="2">
    <location>
        <begin position="19"/>
        <end position="579"/>
    </location>
</feature>
<dbReference type="Proteomes" id="UP000215196">
    <property type="component" value="Chromosome 1"/>
</dbReference>
<dbReference type="AlphaFoldDB" id="A0A239XT40"/>
<dbReference type="RefSeq" id="WP_095072970.1">
    <property type="nucleotide sequence ID" value="NZ_LT906465.1"/>
</dbReference>
<gene>
    <name evidence="5" type="ORF">SAMEA4412677_02043</name>
</gene>
<feature type="domain" description="Organic solvent tolerance-like N-terminal" evidence="3">
    <location>
        <begin position="318"/>
        <end position="398"/>
    </location>
</feature>
<evidence type="ECO:0000313" key="5">
    <source>
        <dbReference type="EMBL" id="SNV49068.1"/>
    </source>
</evidence>
<protein>
    <submittedName>
        <fullName evidence="5">Organic solvent tolerance protein OstA</fullName>
    </submittedName>
</protein>
<feature type="domain" description="Organic solvent tolerance-like N-terminal" evidence="4">
    <location>
        <begin position="47"/>
        <end position="200"/>
    </location>
</feature>
<dbReference type="GO" id="GO:0009279">
    <property type="term" value="C:cell outer membrane"/>
    <property type="evidence" value="ECO:0007669"/>
    <property type="project" value="TreeGrafter"/>
</dbReference>
<keyword evidence="1" id="KW-0998">Cell outer membrane</keyword>
<dbReference type="Pfam" id="PF13100">
    <property type="entry name" value="OstA_2"/>
    <property type="match status" value="1"/>
</dbReference>
<feature type="signal peptide" evidence="2">
    <location>
        <begin position="1"/>
        <end position="18"/>
    </location>
</feature>
<dbReference type="KEGG" id="ctak:4412677_02043"/>
<dbReference type="GO" id="GO:1990351">
    <property type="term" value="C:transporter complex"/>
    <property type="evidence" value="ECO:0007669"/>
    <property type="project" value="TreeGrafter"/>
</dbReference>
<dbReference type="InterPro" id="IPR005653">
    <property type="entry name" value="OstA-like_N"/>
</dbReference>
<name>A0A239XT40_9FLAO</name>
<keyword evidence="1" id="KW-0472">Membrane</keyword>
<accession>A0A239XT40</accession>
<proteinExistence type="predicted"/>
<evidence type="ECO:0000256" key="2">
    <source>
        <dbReference type="SAM" id="SignalP"/>
    </source>
</evidence>
<dbReference type="Pfam" id="PF03968">
    <property type="entry name" value="LptD_N"/>
    <property type="match status" value="1"/>
</dbReference>
<evidence type="ECO:0000256" key="1">
    <source>
        <dbReference type="ARBA" id="ARBA00023237"/>
    </source>
</evidence>
<evidence type="ECO:0000259" key="3">
    <source>
        <dbReference type="Pfam" id="PF03968"/>
    </source>
</evidence>